<dbReference type="RefSeq" id="WP_349804180.1">
    <property type="nucleotide sequence ID" value="NZ_JBEGDP010000005.1"/>
</dbReference>
<keyword evidence="5" id="KW-1185">Reference proteome</keyword>
<accession>A0ABV1NWQ4</accession>
<evidence type="ECO:0000313" key="5">
    <source>
        <dbReference type="Proteomes" id="UP001482520"/>
    </source>
</evidence>
<evidence type="ECO:0000256" key="1">
    <source>
        <dbReference type="SAM" id="MobiDB-lite"/>
    </source>
</evidence>
<evidence type="ECO:0000313" key="4">
    <source>
        <dbReference type="EMBL" id="MEQ7846960.1"/>
    </source>
</evidence>
<sequence>MTQLTGSWRELRRRLGDRLAELGDGEVVSLGLEVVDTDTGQRPGVRLTGWGAGMVRAEVVAAAGADAAVRRGLLDLGWLDPAAEPGEEPDAAVLGVLDRPRARADELAALAVLALTEVLGCPDPAFLVTDLDLRGLRSQGGQEPTRTSPAPLATMPEGVEHLQEMVDEVLLELSEGEELERDEDGDVPVRVGLSTVFVRVLDDVPVVRLFGWLAVDLPDHAAALREVALLAARMPFLQLRAVEGEIEFGHDLHALPFAPMQLRVVLSRIMQEIDEAARDTVARLGGRRYLQPPTEPAPAARTAAFERLARLGPGAVDLAEATPLAAVVELMADARLAPELVAELFDHDRRLIVAHLVGVRAGHLDVTGVDVEELLAGLRAALRLVVWRQSREREPAPPRPVVARRRERQLSLLPDDEPGLELFDPGEEARWA</sequence>
<comment type="caution">
    <text evidence="4">The sequence shown here is derived from an EMBL/GenBank/DDBJ whole genome shotgun (WGS) entry which is preliminary data.</text>
</comment>
<dbReference type="Pfam" id="PF22551">
    <property type="entry name" value="TY-Chap1"/>
    <property type="match status" value="1"/>
</dbReference>
<evidence type="ECO:0000259" key="2">
    <source>
        <dbReference type="Pfam" id="PF22551"/>
    </source>
</evidence>
<proteinExistence type="predicted"/>
<dbReference type="Proteomes" id="UP001482520">
    <property type="component" value="Unassembled WGS sequence"/>
</dbReference>
<dbReference type="InterPro" id="IPR054344">
    <property type="entry name" value="TY-Chap_N"/>
</dbReference>
<gene>
    <name evidence="4" type="ORF">V6R90_06685</name>
</gene>
<feature type="region of interest" description="Disordered" evidence="1">
    <location>
        <begin position="412"/>
        <end position="432"/>
    </location>
</feature>
<evidence type="ECO:0000259" key="3">
    <source>
        <dbReference type="Pfam" id="PF22552"/>
    </source>
</evidence>
<dbReference type="InterPro" id="IPR054343">
    <property type="entry name" value="TY-Chap_M"/>
</dbReference>
<protein>
    <submittedName>
        <fullName evidence="4">Uncharacterized protein</fullName>
    </submittedName>
</protein>
<feature type="domain" description="TY-Chap central" evidence="2">
    <location>
        <begin position="160"/>
        <end position="291"/>
    </location>
</feature>
<dbReference type="EMBL" id="JBEGDP010000005">
    <property type="protein sequence ID" value="MEQ7846960.1"/>
    <property type="molecule type" value="Genomic_DNA"/>
</dbReference>
<name>A0ABV1NWQ4_9ACTN</name>
<organism evidence="4 5">
    <name type="scientific">Nocardioides kribbensis</name>
    <dbReference type="NCBI Taxonomy" id="305517"/>
    <lineage>
        <taxon>Bacteria</taxon>
        <taxon>Bacillati</taxon>
        <taxon>Actinomycetota</taxon>
        <taxon>Actinomycetes</taxon>
        <taxon>Propionibacteriales</taxon>
        <taxon>Nocardioidaceae</taxon>
        <taxon>Nocardioides</taxon>
    </lineage>
</organism>
<reference evidence="4 5" key="1">
    <citation type="submission" date="2024-02" db="EMBL/GenBank/DDBJ databases">
        <title>Full genome sequence of Nocardioides kribbensis.</title>
        <authorList>
            <person name="Poletto B.L."/>
            <person name="Silva G."/>
            <person name="Galante D."/>
            <person name="Campos K.R."/>
            <person name="Santos M.B.N."/>
            <person name="Sacchi C.T."/>
        </authorList>
    </citation>
    <scope>NUCLEOTIDE SEQUENCE [LARGE SCALE GENOMIC DNA]</scope>
    <source>
        <strain evidence="4 5">O4R</strain>
    </source>
</reference>
<feature type="domain" description="TY-Chap N-terminal" evidence="3">
    <location>
        <begin position="7"/>
        <end position="127"/>
    </location>
</feature>
<dbReference type="Pfam" id="PF22552">
    <property type="entry name" value="TY-Chap3"/>
    <property type="match status" value="1"/>
</dbReference>